<dbReference type="AlphaFoldDB" id="A0A9P4MMH7"/>
<comment type="caution">
    <text evidence="5">The sequence shown here is derived from an EMBL/GenBank/DDBJ whole genome shotgun (WGS) entry which is preliminary data.</text>
</comment>
<evidence type="ECO:0000259" key="4">
    <source>
        <dbReference type="Pfam" id="PF00026"/>
    </source>
</evidence>
<keyword evidence="3" id="KW-0732">Signal</keyword>
<feature type="chain" id="PRO_5040239804" description="Peptidase A1 domain-containing protein" evidence="3">
    <location>
        <begin position="23"/>
        <end position="590"/>
    </location>
</feature>
<reference evidence="5" key="1">
    <citation type="journal article" date="2020" name="Stud. Mycol.">
        <title>101 Dothideomycetes genomes: a test case for predicting lifestyles and emergence of pathogens.</title>
        <authorList>
            <person name="Haridas S."/>
            <person name="Albert R."/>
            <person name="Binder M."/>
            <person name="Bloem J."/>
            <person name="Labutti K."/>
            <person name="Salamov A."/>
            <person name="Andreopoulos B."/>
            <person name="Baker S."/>
            <person name="Barry K."/>
            <person name="Bills G."/>
            <person name="Bluhm B."/>
            <person name="Cannon C."/>
            <person name="Castanera R."/>
            <person name="Culley D."/>
            <person name="Daum C."/>
            <person name="Ezra D."/>
            <person name="Gonzalez J."/>
            <person name="Henrissat B."/>
            <person name="Kuo A."/>
            <person name="Liang C."/>
            <person name="Lipzen A."/>
            <person name="Lutzoni F."/>
            <person name="Magnuson J."/>
            <person name="Mondo S."/>
            <person name="Nolan M."/>
            <person name="Ohm R."/>
            <person name="Pangilinan J."/>
            <person name="Park H.-J."/>
            <person name="Ramirez L."/>
            <person name="Alfaro M."/>
            <person name="Sun H."/>
            <person name="Tritt A."/>
            <person name="Yoshinaga Y."/>
            <person name="Zwiers L.-H."/>
            <person name="Turgeon B."/>
            <person name="Goodwin S."/>
            <person name="Spatafora J."/>
            <person name="Crous P."/>
            <person name="Grigoriev I."/>
        </authorList>
    </citation>
    <scope>NUCLEOTIDE SEQUENCE</scope>
    <source>
        <strain evidence="5">CBS 260.36</strain>
    </source>
</reference>
<feature type="compositionally biased region" description="Basic and acidic residues" evidence="1">
    <location>
        <begin position="546"/>
        <end position="557"/>
    </location>
</feature>
<keyword evidence="2" id="KW-1133">Transmembrane helix</keyword>
<keyword evidence="2" id="KW-0472">Membrane</keyword>
<feature type="transmembrane region" description="Helical" evidence="2">
    <location>
        <begin position="459"/>
        <end position="481"/>
    </location>
</feature>
<evidence type="ECO:0000256" key="3">
    <source>
        <dbReference type="SAM" id="SignalP"/>
    </source>
</evidence>
<keyword evidence="6" id="KW-1185">Reference proteome</keyword>
<dbReference type="InterPro" id="IPR033121">
    <property type="entry name" value="PEPTIDASE_A1"/>
</dbReference>
<accession>A0A9P4MMH7</accession>
<evidence type="ECO:0000256" key="1">
    <source>
        <dbReference type="SAM" id="MobiDB-lite"/>
    </source>
</evidence>
<dbReference type="Proteomes" id="UP000799439">
    <property type="component" value="Unassembled WGS sequence"/>
</dbReference>
<evidence type="ECO:0000313" key="6">
    <source>
        <dbReference type="Proteomes" id="UP000799439"/>
    </source>
</evidence>
<evidence type="ECO:0000256" key="2">
    <source>
        <dbReference type="SAM" id="Phobius"/>
    </source>
</evidence>
<feature type="region of interest" description="Disordered" evidence="1">
    <location>
        <begin position="102"/>
        <end position="121"/>
    </location>
</feature>
<dbReference type="InterPro" id="IPR021109">
    <property type="entry name" value="Peptidase_aspartic_dom_sf"/>
</dbReference>
<evidence type="ECO:0000313" key="5">
    <source>
        <dbReference type="EMBL" id="KAF2152756.1"/>
    </source>
</evidence>
<feature type="compositionally biased region" description="Low complexity" evidence="1">
    <location>
        <begin position="102"/>
        <end position="112"/>
    </location>
</feature>
<protein>
    <recommendedName>
        <fullName evidence="4">Peptidase A1 domain-containing protein</fullName>
    </recommendedName>
</protein>
<dbReference type="EMBL" id="ML996086">
    <property type="protein sequence ID" value="KAF2152756.1"/>
    <property type="molecule type" value="Genomic_DNA"/>
</dbReference>
<feature type="signal peptide" evidence="3">
    <location>
        <begin position="1"/>
        <end position="22"/>
    </location>
</feature>
<organism evidence="5 6">
    <name type="scientific">Myriangium duriaei CBS 260.36</name>
    <dbReference type="NCBI Taxonomy" id="1168546"/>
    <lineage>
        <taxon>Eukaryota</taxon>
        <taxon>Fungi</taxon>
        <taxon>Dikarya</taxon>
        <taxon>Ascomycota</taxon>
        <taxon>Pezizomycotina</taxon>
        <taxon>Dothideomycetes</taxon>
        <taxon>Dothideomycetidae</taxon>
        <taxon>Myriangiales</taxon>
        <taxon>Myriangiaceae</taxon>
        <taxon>Myriangium</taxon>
    </lineage>
</organism>
<dbReference type="OrthoDB" id="5361565at2759"/>
<dbReference type="Gene3D" id="2.40.70.10">
    <property type="entry name" value="Acid Proteases"/>
    <property type="match status" value="1"/>
</dbReference>
<dbReference type="SUPFAM" id="SSF50630">
    <property type="entry name" value="Acid proteases"/>
    <property type="match status" value="1"/>
</dbReference>
<gene>
    <name evidence="5" type="ORF">K461DRAFT_268647</name>
</gene>
<feature type="domain" description="Peptidase A1" evidence="4">
    <location>
        <begin position="155"/>
        <end position="392"/>
    </location>
</feature>
<name>A0A9P4MMH7_9PEZI</name>
<dbReference type="Pfam" id="PF00026">
    <property type="entry name" value="Asp"/>
    <property type="match status" value="1"/>
</dbReference>
<proteinExistence type="predicted"/>
<feature type="region of interest" description="Disordered" evidence="1">
    <location>
        <begin position="535"/>
        <end position="590"/>
    </location>
</feature>
<sequence>MALARLLPVAFLLFAETSIACTQPLALPIKNVTLTNGHVRRSIPFPIGTPTQTISINPGCNPMCSDAPPTTAGCITWRGGFYASNASTSRITSDVYTSGADPFDGAPDAPLGGAPPAPNARDPTAVTWVRDAVQLDLNTSLAEYPLGVLHVDAGNQQSLLGLGYNSTFLSTLRSAGRIASRTWSMFYGRVGVTPSSHMDGTLVLGGYDQAKVLGQGAQAPLTQDGTCPTDMIVVVSGMYLNFPNGTDYNVFSRQKSTSFKACILPYYTSLISMPYDLFQDLNKGWGDPTWDNTRSTGLNFWNVVYNTNVAPYSGDLSIVVTVGGVDLSIRIPNNQLFMPDITFGNSGELTVNTSRQVALVYPLLPPNDKDLAVLGRNFLTAAYLMANQDTRTFTLWAANATTDSRLVGVDEKGSDITGNGCAQTNTTITSNTTNPLVPSSAPSDTIAAPVKNGLSSSSIIGIAVGAAGATALVALAAFLIYRYRKRRGGRNTRPQHSYADIKNRLDDAPLVPPELAANHEHGSQYTYGRHEVSGNYSRFEAPGNESRSEAPAHENRSPVEAPAWESRSPIELPGPPVLQIPMHKSSNEWR</sequence>
<keyword evidence="2" id="KW-0812">Transmembrane</keyword>